<accession>A0ABS2SWC3</accession>
<protein>
    <submittedName>
        <fullName evidence="2">Uncharacterized protein</fullName>
    </submittedName>
</protein>
<evidence type="ECO:0000313" key="2">
    <source>
        <dbReference type="EMBL" id="MBM7839827.1"/>
    </source>
</evidence>
<keyword evidence="1" id="KW-0472">Membrane</keyword>
<feature type="transmembrane region" description="Helical" evidence="1">
    <location>
        <begin position="54"/>
        <end position="73"/>
    </location>
</feature>
<comment type="caution">
    <text evidence="2">The sequence shown here is derived from an EMBL/GenBank/DDBJ whole genome shotgun (WGS) entry which is preliminary data.</text>
</comment>
<dbReference type="Proteomes" id="UP001179280">
    <property type="component" value="Unassembled WGS sequence"/>
</dbReference>
<organism evidence="2 3">
    <name type="scientific">Shouchella xiaoxiensis</name>
    <dbReference type="NCBI Taxonomy" id="766895"/>
    <lineage>
        <taxon>Bacteria</taxon>
        <taxon>Bacillati</taxon>
        <taxon>Bacillota</taxon>
        <taxon>Bacilli</taxon>
        <taxon>Bacillales</taxon>
        <taxon>Bacillaceae</taxon>
        <taxon>Shouchella</taxon>
    </lineage>
</organism>
<sequence>MKSALLLAGFVSLCTALLCFFLLSIATNFPLTITIEDSSGFDSNNYQASISERLIPIYLSMQSVVLFVASFYVKGK</sequence>
<proteinExistence type="predicted"/>
<evidence type="ECO:0000313" key="3">
    <source>
        <dbReference type="Proteomes" id="UP001179280"/>
    </source>
</evidence>
<keyword evidence="1" id="KW-1133">Transmembrane helix</keyword>
<dbReference type="RefSeq" id="WP_204467072.1">
    <property type="nucleotide sequence ID" value="NZ_JAFBCV010000010.1"/>
</dbReference>
<dbReference type="EMBL" id="JAFBCV010000010">
    <property type="protein sequence ID" value="MBM7839827.1"/>
    <property type="molecule type" value="Genomic_DNA"/>
</dbReference>
<keyword evidence="1" id="KW-0812">Transmembrane</keyword>
<keyword evidence="3" id="KW-1185">Reference proteome</keyword>
<name>A0ABS2SWC3_9BACI</name>
<gene>
    <name evidence="2" type="ORF">JOC54_003107</name>
</gene>
<evidence type="ECO:0000256" key="1">
    <source>
        <dbReference type="SAM" id="Phobius"/>
    </source>
</evidence>
<reference evidence="2" key="1">
    <citation type="submission" date="2021-01" db="EMBL/GenBank/DDBJ databases">
        <title>Genomic Encyclopedia of Type Strains, Phase IV (KMG-IV): sequencing the most valuable type-strain genomes for metagenomic binning, comparative biology and taxonomic classification.</title>
        <authorList>
            <person name="Goeker M."/>
        </authorList>
    </citation>
    <scope>NUCLEOTIDE SEQUENCE</scope>
    <source>
        <strain evidence="2">DSM 21943</strain>
    </source>
</reference>